<name>A0AC58P2L3_CAMBA</name>
<evidence type="ECO:0000313" key="2">
    <source>
        <dbReference type="RefSeq" id="XP_074204273.1"/>
    </source>
</evidence>
<keyword evidence="1" id="KW-1185">Reference proteome</keyword>
<organism evidence="1 2">
    <name type="scientific">Camelus bactrianus</name>
    <name type="common">Bactrian camel</name>
    <dbReference type="NCBI Taxonomy" id="9837"/>
    <lineage>
        <taxon>Eukaryota</taxon>
        <taxon>Metazoa</taxon>
        <taxon>Chordata</taxon>
        <taxon>Craniata</taxon>
        <taxon>Vertebrata</taxon>
        <taxon>Euteleostomi</taxon>
        <taxon>Mammalia</taxon>
        <taxon>Eutheria</taxon>
        <taxon>Laurasiatheria</taxon>
        <taxon>Artiodactyla</taxon>
        <taxon>Tylopoda</taxon>
        <taxon>Camelidae</taxon>
        <taxon>Camelus</taxon>
    </lineage>
</organism>
<reference evidence="2" key="1">
    <citation type="submission" date="2025-08" db="UniProtKB">
        <authorList>
            <consortium name="RefSeq"/>
        </authorList>
    </citation>
    <scope>IDENTIFICATION</scope>
    <source>
        <tissue evidence="2">Blood</tissue>
    </source>
</reference>
<protein>
    <submittedName>
        <fullName evidence="2">Uncharacterized protein LOC105084198 isoform X2</fullName>
    </submittedName>
</protein>
<gene>
    <name evidence="2" type="primary">LOC105084198</name>
</gene>
<accession>A0AC58P2L3</accession>
<evidence type="ECO:0000313" key="1">
    <source>
        <dbReference type="Proteomes" id="UP001732780"/>
    </source>
</evidence>
<sequence length="150" mass="17410">MTQLMTSLVSRNTRENLSAGRKRKKNVHKEWLRRPSGIRQFLKCFMREKGTCRRPQHCAHVLVAVREILTRQMAPCGLERAQLSRPLSDSSGESSSLVSTYSGVIYGNNQESRFLHPERSCTAIMVFRQKILKNLHREDHHVCKKLRKSH</sequence>
<proteinExistence type="predicted"/>
<dbReference type="RefSeq" id="XP_074204273.1">
    <property type="nucleotide sequence ID" value="XM_074348172.1"/>
</dbReference>
<dbReference type="Proteomes" id="UP001732780">
    <property type="component" value="Chromosome 20"/>
</dbReference>